<name>A0A9P7V532_9ASCO</name>
<accession>A0A9P7V532</accession>
<evidence type="ECO:0000313" key="2">
    <source>
        <dbReference type="Proteomes" id="UP000790833"/>
    </source>
</evidence>
<comment type="caution">
    <text evidence="1">The sequence shown here is derived from an EMBL/GenBank/DDBJ whole genome shotgun (WGS) entry which is preliminary data.</text>
</comment>
<sequence>MASSKGNSYNEIPQHNHNQLNNSLQQFNSNQDVNNNNEMKVPYLSTTSPHKLQTSPDYLATSQWNHKVNLARNIDDRIQDLTYKNDNQRSWSLITTFRPTETKLNENPRVIERGIESRTSKTRNNILQAANELSSENMLWYLLNELGLPKHKIAIDLDESECRAFNTYLALITQMFDVYFPFPVFQVCAEAALYDTSKVLLRSVVALGMLYTNSEGAKSLTQ</sequence>
<keyword evidence="2" id="KW-1185">Reference proteome</keyword>
<proteinExistence type="predicted"/>
<dbReference type="RefSeq" id="XP_043046942.1">
    <property type="nucleotide sequence ID" value="XM_043194230.1"/>
</dbReference>
<dbReference type="AlphaFoldDB" id="A0A9P7V532"/>
<gene>
    <name evidence="1" type="ORF">KQ657_003511</name>
</gene>
<protein>
    <submittedName>
        <fullName evidence="1">Uncharacterized protein</fullName>
    </submittedName>
</protein>
<evidence type="ECO:0000313" key="1">
    <source>
        <dbReference type="EMBL" id="KAG7191390.1"/>
    </source>
</evidence>
<reference evidence="1" key="1">
    <citation type="submission" date="2021-03" db="EMBL/GenBank/DDBJ databases">
        <authorList>
            <person name="Palmer J.M."/>
        </authorList>
    </citation>
    <scope>NUCLEOTIDE SEQUENCE</scope>
    <source>
        <strain evidence="1">ARV_011</strain>
    </source>
</reference>
<dbReference type="Proteomes" id="UP000790833">
    <property type="component" value="Unassembled WGS sequence"/>
</dbReference>
<dbReference type="GeneID" id="66116885"/>
<dbReference type="EMBL" id="JAHMUF010000031">
    <property type="protein sequence ID" value="KAG7191390.1"/>
    <property type="molecule type" value="Genomic_DNA"/>
</dbReference>
<organism evidence="1 2">
    <name type="scientific">Scheffersomyces spartinae</name>
    <dbReference type="NCBI Taxonomy" id="45513"/>
    <lineage>
        <taxon>Eukaryota</taxon>
        <taxon>Fungi</taxon>
        <taxon>Dikarya</taxon>
        <taxon>Ascomycota</taxon>
        <taxon>Saccharomycotina</taxon>
        <taxon>Pichiomycetes</taxon>
        <taxon>Debaryomycetaceae</taxon>
        <taxon>Scheffersomyces</taxon>
    </lineage>
</organism>